<keyword evidence="1" id="KW-0472">Membrane</keyword>
<sequence length="150" mass="16676">MPNSPHWSTTSAPCRLEWHASRLLAGLLLMLGMLSGFSVLASEMPRSTAVPLALAALAHATWLARRQWRLPPRKLVLPEGDGIATLDGEAMASVSVVWRGPLAFLRWRDPKGRLQRMSAWPDTLDRRGRRELRLAMVARRPAPPARSMAP</sequence>
<keyword evidence="1" id="KW-1133">Transmembrane helix</keyword>
<organism evidence="2 3">
    <name type="scientific">Montanilutibacter psychrotolerans</name>
    <dbReference type="NCBI Taxonomy" id="1327343"/>
    <lineage>
        <taxon>Bacteria</taxon>
        <taxon>Pseudomonadati</taxon>
        <taxon>Pseudomonadota</taxon>
        <taxon>Gammaproteobacteria</taxon>
        <taxon>Lysobacterales</taxon>
        <taxon>Lysobacteraceae</taxon>
        <taxon>Montanilutibacter</taxon>
    </lineage>
</organism>
<evidence type="ECO:0008006" key="4">
    <source>
        <dbReference type="Google" id="ProtNLM"/>
    </source>
</evidence>
<evidence type="ECO:0000256" key="1">
    <source>
        <dbReference type="SAM" id="Phobius"/>
    </source>
</evidence>
<keyword evidence="1" id="KW-0812">Transmembrane</keyword>
<reference evidence="2 3" key="1">
    <citation type="submission" date="2018-11" db="EMBL/GenBank/DDBJ databases">
        <title>Lysobacter cryohumiis sp. nov., isolated from soil in the Tianshan Mountains, Xinjiang, China.</title>
        <authorList>
            <person name="Luo Y."/>
            <person name="Sheng H."/>
        </authorList>
    </citation>
    <scope>NUCLEOTIDE SEQUENCE [LARGE SCALE GENOMIC DNA]</scope>
    <source>
        <strain evidence="2 3">ZS60</strain>
    </source>
</reference>
<keyword evidence="3" id="KW-1185">Reference proteome</keyword>
<evidence type="ECO:0000313" key="3">
    <source>
        <dbReference type="Proteomes" id="UP000267049"/>
    </source>
</evidence>
<gene>
    <name evidence="2" type="ORF">EER27_11820</name>
</gene>
<dbReference type="OrthoDB" id="6054402at2"/>
<name>A0A3M8SPG3_9GAMM</name>
<dbReference type="Proteomes" id="UP000267049">
    <property type="component" value="Unassembled WGS sequence"/>
</dbReference>
<protein>
    <recommendedName>
        <fullName evidence="4">Toxin CptA</fullName>
    </recommendedName>
</protein>
<feature type="transmembrane region" description="Helical" evidence="1">
    <location>
        <begin position="23"/>
        <end position="41"/>
    </location>
</feature>
<proteinExistence type="predicted"/>
<evidence type="ECO:0000313" key="2">
    <source>
        <dbReference type="EMBL" id="RNF83191.1"/>
    </source>
</evidence>
<dbReference type="EMBL" id="RIBS01000005">
    <property type="protein sequence ID" value="RNF83191.1"/>
    <property type="molecule type" value="Genomic_DNA"/>
</dbReference>
<accession>A0A3M8SPG3</accession>
<comment type="caution">
    <text evidence="2">The sequence shown here is derived from an EMBL/GenBank/DDBJ whole genome shotgun (WGS) entry which is preliminary data.</text>
</comment>
<dbReference type="AlphaFoldDB" id="A0A3M8SPG3"/>